<feature type="transmembrane region" description="Helical" evidence="1">
    <location>
        <begin position="27"/>
        <end position="45"/>
    </location>
</feature>
<name>A0A4Y7TJU3_COPMI</name>
<evidence type="ECO:0000256" key="1">
    <source>
        <dbReference type="SAM" id="Phobius"/>
    </source>
</evidence>
<sequence>MSDPASVFQSNPEQLRLLVRAVNADRVVTNAALAAIAAVYFDYLITLPREIELMWNRKFTIPKVLYFFLKYWVMVHSVLWMTLNLDPKYTGGACNGPFDRNGSGIVSAHYSSSQKESAITEYTHFSGKNKWLGGSLLVMFLRGVNSWEEFDQAYAGVGFYFVLKFLGTVEFFDLPNEGLGCLASKGNGIPLFLAAIGLVVGLTISTSIMIGIGLRRRRAMMGPNKLFRIFYQDGIFYFLSLFILSVLNIAIFLVAPPGMQLLFVQPLVHFSAVLSTRMILHLRQWSAKQQIIVYSVNATTGERWIAQETVYSQDYRRTQTPSLDVSAYALRKLSSKQFS</sequence>
<accession>A0A4Y7TJU3</accession>
<protein>
    <recommendedName>
        <fullName evidence="2">DUF6533 domain-containing protein</fullName>
    </recommendedName>
</protein>
<keyword evidence="1" id="KW-0472">Membrane</keyword>
<proteinExistence type="predicted"/>
<organism evidence="3 4">
    <name type="scientific">Coprinellus micaceus</name>
    <name type="common">Glistening ink-cap mushroom</name>
    <name type="synonym">Coprinus micaceus</name>
    <dbReference type="NCBI Taxonomy" id="71717"/>
    <lineage>
        <taxon>Eukaryota</taxon>
        <taxon>Fungi</taxon>
        <taxon>Dikarya</taxon>
        <taxon>Basidiomycota</taxon>
        <taxon>Agaricomycotina</taxon>
        <taxon>Agaricomycetes</taxon>
        <taxon>Agaricomycetidae</taxon>
        <taxon>Agaricales</taxon>
        <taxon>Agaricineae</taxon>
        <taxon>Psathyrellaceae</taxon>
        <taxon>Coprinellus</taxon>
    </lineage>
</organism>
<feature type="domain" description="DUF6533" evidence="2">
    <location>
        <begin position="32"/>
        <end position="74"/>
    </location>
</feature>
<dbReference type="Proteomes" id="UP000298030">
    <property type="component" value="Unassembled WGS sequence"/>
</dbReference>
<feature type="transmembrane region" description="Helical" evidence="1">
    <location>
        <begin position="192"/>
        <end position="214"/>
    </location>
</feature>
<dbReference type="AlphaFoldDB" id="A0A4Y7TJU3"/>
<feature type="transmembrane region" description="Helical" evidence="1">
    <location>
        <begin position="65"/>
        <end position="83"/>
    </location>
</feature>
<keyword evidence="4" id="KW-1185">Reference proteome</keyword>
<keyword evidence="1" id="KW-0812">Transmembrane</keyword>
<dbReference type="Pfam" id="PF20151">
    <property type="entry name" value="DUF6533"/>
    <property type="match status" value="1"/>
</dbReference>
<dbReference type="EMBL" id="QPFP01000010">
    <property type="protein sequence ID" value="TEB34241.1"/>
    <property type="molecule type" value="Genomic_DNA"/>
</dbReference>
<gene>
    <name evidence="3" type="ORF">FA13DRAFT_1789384</name>
</gene>
<reference evidence="3 4" key="1">
    <citation type="journal article" date="2019" name="Nat. Ecol. Evol.">
        <title>Megaphylogeny resolves global patterns of mushroom evolution.</title>
        <authorList>
            <person name="Varga T."/>
            <person name="Krizsan K."/>
            <person name="Foldi C."/>
            <person name="Dima B."/>
            <person name="Sanchez-Garcia M."/>
            <person name="Sanchez-Ramirez S."/>
            <person name="Szollosi G.J."/>
            <person name="Szarkandi J.G."/>
            <person name="Papp V."/>
            <person name="Albert L."/>
            <person name="Andreopoulos W."/>
            <person name="Angelini C."/>
            <person name="Antonin V."/>
            <person name="Barry K.W."/>
            <person name="Bougher N.L."/>
            <person name="Buchanan P."/>
            <person name="Buyck B."/>
            <person name="Bense V."/>
            <person name="Catcheside P."/>
            <person name="Chovatia M."/>
            <person name="Cooper J."/>
            <person name="Damon W."/>
            <person name="Desjardin D."/>
            <person name="Finy P."/>
            <person name="Geml J."/>
            <person name="Haridas S."/>
            <person name="Hughes K."/>
            <person name="Justo A."/>
            <person name="Karasinski D."/>
            <person name="Kautmanova I."/>
            <person name="Kiss B."/>
            <person name="Kocsube S."/>
            <person name="Kotiranta H."/>
            <person name="LaButti K.M."/>
            <person name="Lechner B.E."/>
            <person name="Liimatainen K."/>
            <person name="Lipzen A."/>
            <person name="Lukacs Z."/>
            <person name="Mihaltcheva S."/>
            <person name="Morgado L.N."/>
            <person name="Niskanen T."/>
            <person name="Noordeloos M.E."/>
            <person name="Ohm R.A."/>
            <person name="Ortiz-Santana B."/>
            <person name="Ovrebo C."/>
            <person name="Racz N."/>
            <person name="Riley R."/>
            <person name="Savchenko A."/>
            <person name="Shiryaev A."/>
            <person name="Soop K."/>
            <person name="Spirin V."/>
            <person name="Szebenyi C."/>
            <person name="Tomsovsky M."/>
            <person name="Tulloss R.E."/>
            <person name="Uehling J."/>
            <person name="Grigoriev I.V."/>
            <person name="Vagvolgyi C."/>
            <person name="Papp T."/>
            <person name="Martin F.M."/>
            <person name="Miettinen O."/>
            <person name="Hibbett D.S."/>
            <person name="Nagy L.G."/>
        </authorList>
    </citation>
    <scope>NUCLEOTIDE SEQUENCE [LARGE SCALE GENOMIC DNA]</scope>
    <source>
        <strain evidence="3 4">FP101781</strain>
    </source>
</reference>
<dbReference type="InterPro" id="IPR045340">
    <property type="entry name" value="DUF6533"/>
</dbReference>
<dbReference type="OrthoDB" id="2745134at2759"/>
<evidence type="ECO:0000313" key="4">
    <source>
        <dbReference type="Proteomes" id="UP000298030"/>
    </source>
</evidence>
<comment type="caution">
    <text evidence="3">The sequence shown here is derived from an EMBL/GenBank/DDBJ whole genome shotgun (WGS) entry which is preliminary data.</text>
</comment>
<keyword evidence="1" id="KW-1133">Transmembrane helix</keyword>
<feature type="transmembrane region" description="Helical" evidence="1">
    <location>
        <begin position="235"/>
        <end position="255"/>
    </location>
</feature>
<evidence type="ECO:0000313" key="3">
    <source>
        <dbReference type="EMBL" id="TEB34241.1"/>
    </source>
</evidence>
<evidence type="ECO:0000259" key="2">
    <source>
        <dbReference type="Pfam" id="PF20151"/>
    </source>
</evidence>